<keyword evidence="6" id="KW-1185">Reference proteome</keyword>
<dbReference type="EMBL" id="CP116967">
    <property type="protein sequence ID" value="WNM56617.1"/>
    <property type="molecule type" value="Genomic_DNA"/>
</dbReference>
<dbReference type="Proteomes" id="UP001302719">
    <property type="component" value="Chromosome"/>
</dbReference>
<evidence type="ECO:0000313" key="6">
    <source>
        <dbReference type="Proteomes" id="UP001302719"/>
    </source>
</evidence>
<dbReference type="InterPro" id="IPR021309">
    <property type="entry name" value="YgaP-like_TM"/>
</dbReference>
<organism evidence="5 6">
    <name type="scientific">Candidatus Nitrospira allomarina</name>
    <dbReference type="NCBI Taxonomy" id="3020900"/>
    <lineage>
        <taxon>Bacteria</taxon>
        <taxon>Pseudomonadati</taxon>
        <taxon>Nitrospirota</taxon>
        <taxon>Nitrospiria</taxon>
        <taxon>Nitrospirales</taxon>
        <taxon>Nitrospiraceae</taxon>
        <taxon>Nitrospira</taxon>
    </lineage>
</organism>
<dbReference type="PANTHER" id="PTHR33824:SF7">
    <property type="entry name" value="POLYKETIDE CYCLASE_DEHYDRASE AND LIPID TRANSPORT SUPERFAMILY PROTEIN"/>
    <property type="match status" value="1"/>
</dbReference>
<dbReference type="RefSeq" id="WP_312640216.1">
    <property type="nucleotide sequence ID" value="NZ_CP116967.1"/>
</dbReference>
<dbReference type="AlphaFoldDB" id="A0AA96G904"/>
<dbReference type="InterPro" id="IPR023393">
    <property type="entry name" value="START-like_dom_sf"/>
</dbReference>
<proteinExistence type="inferred from homology"/>
<accession>A0AA96G904</accession>
<dbReference type="CDD" id="cd07817">
    <property type="entry name" value="SRPBCC_8"/>
    <property type="match status" value="1"/>
</dbReference>
<evidence type="ECO:0000256" key="2">
    <source>
        <dbReference type="SAM" id="MobiDB-lite"/>
    </source>
</evidence>
<feature type="domain" description="Coenzyme Q-binding protein COQ10 START" evidence="3">
    <location>
        <begin position="84"/>
        <end position="210"/>
    </location>
</feature>
<name>A0AA96G904_9BACT</name>
<sequence length="259" mass="29491">MKRTNIGALEQILCLGIGSGLIVHGLGQQHRRGILPLLFGSGLVIHGLTSHSRLYEAIGIDELHGSHIRHPLNRTVHFRESITINRSQEDLYSFWRDFKNLPRFMQNIVAVQELDERHSRWQARGPFNKIFHWEAEILEERQNELIKWRTIELHSNLEHEGVLSLRRAAGNRGTILSLDCRWTPPGGVFGAAMAKLLPDDPARQVSEDLRRFRQLMETGEISRNQQSSADSDHSGLVQKVREVGDELGITDPVATEQRP</sequence>
<feature type="domain" description="Inner membrane protein YgaP-like transmembrane" evidence="4">
    <location>
        <begin position="4"/>
        <end position="62"/>
    </location>
</feature>
<dbReference type="InterPro" id="IPR005031">
    <property type="entry name" value="COQ10_START"/>
</dbReference>
<gene>
    <name evidence="5" type="ORF">PP769_11575</name>
</gene>
<dbReference type="SUPFAM" id="SSF55961">
    <property type="entry name" value="Bet v1-like"/>
    <property type="match status" value="1"/>
</dbReference>
<reference evidence="5 6" key="1">
    <citation type="submission" date="2023-01" db="EMBL/GenBank/DDBJ databases">
        <title>Cultivation and genomic characterization of new, ubiquitous marine nitrite-oxidizing bacteria from the Nitrospirales.</title>
        <authorList>
            <person name="Mueller A.J."/>
            <person name="Daebeler A."/>
            <person name="Herbold C.W."/>
            <person name="Kirkegaard R.H."/>
            <person name="Daims H."/>
        </authorList>
    </citation>
    <scope>NUCLEOTIDE SEQUENCE [LARGE SCALE GENOMIC DNA]</scope>
    <source>
        <strain evidence="5 6">VA</strain>
    </source>
</reference>
<comment type="similarity">
    <text evidence="1">Belongs to the ribosome association toxin RatA family.</text>
</comment>
<evidence type="ECO:0000256" key="1">
    <source>
        <dbReference type="ARBA" id="ARBA00008918"/>
    </source>
</evidence>
<evidence type="ECO:0000259" key="4">
    <source>
        <dbReference type="Pfam" id="PF11127"/>
    </source>
</evidence>
<dbReference type="InterPro" id="IPR047137">
    <property type="entry name" value="ORF3"/>
</dbReference>
<evidence type="ECO:0000313" key="5">
    <source>
        <dbReference type="EMBL" id="WNM56617.1"/>
    </source>
</evidence>
<dbReference type="Pfam" id="PF03364">
    <property type="entry name" value="Polyketide_cyc"/>
    <property type="match status" value="1"/>
</dbReference>
<dbReference type="KEGG" id="nall:PP769_11575"/>
<protein>
    <submittedName>
        <fullName evidence="5">SRPBCC family protein</fullName>
    </submittedName>
</protein>
<dbReference type="Pfam" id="PF11127">
    <property type="entry name" value="YgaP-like_TM"/>
    <property type="match status" value="1"/>
</dbReference>
<dbReference type="Gene3D" id="3.30.530.20">
    <property type="match status" value="1"/>
</dbReference>
<dbReference type="PANTHER" id="PTHR33824">
    <property type="entry name" value="POLYKETIDE CYCLASE/DEHYDRASE AND LIPID TRANSPORT SUPERFAMILY PROTEIN"/>
    <property type="match status" value="1"/>
</dbReference>
<evidence type="ECO:0000259" key="3">
    <source>
        <dbReference type="Pfam" id="PF03364"/>
    </source>
</evidence>
<feature type="region of interest" description="Disordered" evidence="2">
    <location>
        <begin position="216"/>
        <end position="259"/>
    </location>
</feature>